<dbReference type="GO" id="GO:0004362">
    <property type="term" value="F:glutathione-disulfide reductase (NADPH) activity"/>
    <property type="evidence" value="ECO:0007669"/>
    <property type="project" value="UniProtKB-EC"/>
</dbReference>
<feature type="binding site" evidence="13">
    <location>
        <position position="287"/>
    </location>
    <ligand>
        <name>NAD(+)</name>
        <dbReference type="ChEBI" id="CHEBI:57540"/>
    </ligand>
</feature>
<dbReference type="STRING" id="1198029.A0A1U7LTB4"/>
<evidence type="ECO:0000256" key="8">
    <source>
        <dbReference type="ARBA" id="ARBA00023157"/>
    </source>
</evidence>
<dbReference type="SUPFAM" id="SSF51905">
    <property type="entry name" value="FAD/NAD(P)-binding domain"/>
    <property type="match status" value="1"/>
</dbReference>
<dbReference type="Gene3D" id="3.30.390.30">
    <property type="match status" value="1"/>
</dbReference>
<gene>
    <name evidence="17" type="ORF">NEOLI_002028</name>
</gene>
<keyword evidence="7" id="KW-0560">Oxidoreductase</keyword>
<evidence type="ECO:0000256" key="6">
    <source>
        <dbReference type="ARBA" id="ARBA00022827"/>
    </source>
</evidence>
<evidence type="ECO:0000259" key="16">
    <source>
        <dbReference type="Pfam" id="PF07992"/>
    </source>
</evidence>
<evidence type="ECO:0000256" key="7">
    <source>
        <dbReference type="ARBA" id="ARBA00023002"/>
    </source>
</evidence>
<dbReference type="NCBIfam" id="TIGR01421">
    <property type="entry name" value="gluta_reduc_1"/>
    <property type="match status" value="1"/>
</dbReference>
<evidence type="ECO:0000313" key="17">
    <source>
        <dbReference type="EMBL" id="OLL25910.1"/>
    </source>
</evidence>
<dbReference type="PANTHER" id="PTHR42737">
    <property type="entry name" value="GLUTATHIONE REDUCTASE"/>
    <property type="match status" value="1"/>
</dbReference>
<keyword evidence="6 13" id="KW-0274">FAD</keyword>
<dbReference type="FunFam" id="3.50.50.60:FF:000235">
    <property type="entry name" value="Glutathione reductase"/>
    <property type="match status" value="1"/>
</dbReference>
<feature type="binding site" evidence="13">
    <location>
        <position position="53"/>
    </location>
    <ligand>
        <name>FAD</name>
        <dbReference type="ChEBI" id="CHEBI:57692"/>
    </ligand>
</feature>
<dbReference type="GO" id="GO:0005829">
    <property type="term" value="C:cytosol"/>
    <property type="evidence" value="ECO:0007669"/>
    <property type="project" value="EnsemblFungi"/>
</dbReference>
<dbReference type="NCBIfam" id="NF004776">
    <property type="entry name" value="PRK06116.1"/>
    <property type="match status" value="1"/>
</dbReference>
<comment type="similarity">
    <text evidence="1">Belongs to the class-I pyridine nucleotide-disulfide oxidoreductase family.</text>
</comment>
<feature type="domain" description="Pyridine nucleotide-disulphide oxidoreductase dimerisation" evidence="15">
    <location>
        <begin position="366"/>
        <end position="476"/>
    </location>
</feature>
<protein>
    <recommendedName>
        <fullName evidence="4">Glutathione reductase</fullName>
        <ecNumber evidence="3">1.8.1.7</ecNumber>
    </recommendedName>
</protein>
<comment type="function">
    <text evidence="11">Catalyzes the reduction of glutathione disulfide (GSSG) to reduced glutathione (GSH). Constitutes the major mechanism to maintain a high GSH:GSSG ratio in the cytosol.</text>
</comment>
<comment type="caution">
    <text evidence="17">The sequence shown here is derived from an EMBL/GenBank/DDBJ whole genome shotgun (WGS) entry which is preliminary data.</text>
</comment>
<comment type="catalytic activity">
    <reaction evidence="10">
        <text>2 glutathione + NADP(+) = glutathione disulfide + NADPH + H(+)</text>
        <dbReference type="Rhea" id="RHEA:11740"/>
        <dbReference type="ChEBI" id="CHEBI:15378"/>
        <dbReference type="ChEBI" id="CHEBI:57783"/>
        <dbReference type="ChEBI" id="CHEBI:57925"/>
        <dbReference type="ChEBI" id="CHEBI:58297"/>
        <dbReference type="ChEBI" id="CHEBI:58349"/>
        <dbReference type="EC" id="1.8.1.7"/>
    </reaction>
</comment>
<dbReference type="Pfam" id="PF02852">
    <property type="entry name" value="Pyr_redox_dim"/>
    <property type="match status" value="1"/>
</dbReference>
<feature type="disulfide bond" description="Redox-active" evidence="14">
    <location>
        <begin position="44"/>
        <end position="49"/>
    </location>
</feature>
<dbReference type="GO" id="GO:0045454">
    <property type="term" value="P:cell redox homeostasis"/>
    <property type="evidence" value="ECO:0007669"/>
    <property type="project" value="EnsemblFungi"/>
</dbReference>
<organism evidence="17 18">
    <name type="scientific">Neolecta irregularis (strain DAH-3)</name>
    <dbReference type="NCBI Taxonomy" id="1198029"/>
    <lineage>
        <taxon>Eukaryota</taxon>
        <taxon>Fungi</taxon>
        <taxon>Dikarya</taxon>
        <taxon>Ascomycota</taxon>
        <taxon>Taphrinomycotina</taxon>
        <taxon>Neolectales</taxon>
        <taxon>Neolectaceae</taxon>
        <taxon>Neolecta</taxon>
    </lineage>
</organism>
<evidence type="ECO:0000313" key="18">
    <source>
        <dbReference type="Proteomes" id="UP000186594"/>
    </source>
</evidence>
<dbReference type="OrthoDB" id="5956163at2759"/>
<dbReference type="InterPro" id="IPR004099">
    <property type="entry name" value="Pyr_nucl-diS_OxRdtase_dimer"/>
</dbReference>
<dbReference type="AlphaFoldDB" id="A0A1U7LTB4"/>
<accession>A0A1U7LTB4</accession>
<feature type="active site" description="Proton acceptor" evidence="12">
    <location>
        <position position="466"/>
    </location>
</feature>
<feature type="binding site" evidence="13">
    <location>
        <begin position="196"/>
        <end position="203"/>
    </location>
    <ligand>
        <name>NAD(+)</name>
        <dbReference type="ChEBI" id="CHEBI:57540"/>
    </ligand>
</feature>
<evidence type="ECO:0000259" key="15">
    <source>
        <dbReference type="Pfam" id="PF02852"/>
    </source>
</evidence>
<sequence length="477" mass="52285">MAPITKHFDCLVIGGGSGGIAFCRRAAQRGAKVALVNRGGYGTCVNVGCVPKKLMWYTAEMAEKIREALGYGFRVNKMGNFDWNAFKSKRDAYISRLNGIYEKNLRSDKVEIVKGTATFVSAKEVEVDLEDGTDKQYLSADHVVIAVGTVCVLLEVVNQAGGYPTLPKDIPGAEYGIDSDGFFDLKHQPRRVALVGAGYIAVEFAGVFNSLESETHLFIRKDNFLRTFDPMLSESLQQVYRENGIHIHTRAKAFEKVEKTEAGLTIHYEDGNGKGTIQVDCLVWAIGRTSFTKPLKLHKTGVQVDEQGNIKVDDFQNTNVNGIYALGDVAGKALLTPVAIAAGRKLGDRLFGGELFSTSKLEYENIPSVVFSHPEIGSIGLTEPEARDKYGAENIKIYTSTFTAMYYSMLEHKQPTKYKLVCAEKDEKIVGLHIFGMGSAEILQGFGVAVKMGATKADFDKCVAIHPTSAEELVTMK</sequence>
<dbReference type="GO" id="GO:0006749">
    <property type="term" value="P:glutathione metabolic process"/>
    <property type="evidence" value="ECO:0007669"/>
    <property type="project" value="EnsemblFungi"/>
</dbReference>
<evidence type="ECO:0000256" key="12">
    <source>
        <dbReference type="PIRSR" id="PIRSR000350-2"/>
    </source>
</evidence>
<dbReference type="InterPro" id="IPR046952">
    <property type="entry name" value="GSHR/TRXR-like"/>
</dbReference>
<evidence type="ECO:0000256" key="14">
    <source>
        <dbReference type="PIRSR" id="PIRSR000350-4"/>
    </source>
</evidence>
<reference evidence="17 18" key="1">
    <citation type="submission" date="2016-04" db="EMBL/GenBank/DDBJ databases">
        <title>Evolutionary innovation and constraint leading to complex multicellularity in the Ascomycota.</title>
        <authorList>
            <person name="Cisse O."/>
            <person name="Nguyen A."/>
            <person name="Hewitt D.A."/>
            <person name="Jedd G."/>
            <person name="Stajich J.E."/>
        </authorList>
    </citation>
    <scope>NUCLEOTIDE SEQUENCE [LARGE SCALE GENOMIC DNA]</scope>
    <source>
        <strain evidence="17 18">DAH-3</strain>
    </source>
</reference>
<dbReference type="EC" id="1.8.1.7" evidence="3"/>
<feature type="binding site" evidence="13">
    <location>
        <position position="328"/>
    </location>
    <ligand>
        <name>FAD</name>
        <dbReference type="ChEBI" id="CHEBI:57692"/>
    </ligand>
</feature>
<dbReference type="GO" id="GO:0005739">
    <property type="term" value="C:mitochondrion"/>
    <property type="evidence" value="ECO:0007669"/>
    <property type="project" value="EnsemblFungi"/>
</dbReference>
<evidence type="ECO:0000256" key="4">
    <source>
        <dbReference type="ARBA" id="ARBA00017111"/>
    </source>
</evidence>
<comment type="cofactor">
    <cofactor evidence="13">
        <name>FAD</name>
        <dbReference type="ChEBI" id="CHEBI:57692"/>
    </cofactor>
    <text evidence="13">Binds 1 FAD per subunit.</text>
</comment>
<dbReference type="SUPFAM" id="SSF55424">
    <property type="entry name" value="FAD/NAD-linked reductases, dimerisation (C-terminal) domain"/>
    <property type="match status" value="1"/>
</dbReference>
<dbReference type="PIRSF" id="PIRSF000350">
    <property type="entry name" value="Mercury_reductase_MerA"/>
    <property type="match status" value="1"/>
</dbReference>
<dbReference type="OMA" id="MSKHYDY"/>
<dbReference type="Pfam" id="PF07992">
    <property type="entry name" value="Pyr_redox_2"/>
    <property type="match status" value="1"/>
</dbReference>
<keyword evidence="13" id="KW-0520">NAD</keyword>
<proteinExistence type="inferred from homology"/>
<dbReference type="GO" id="GO:0034599">
    <property type="term" value="P:cellular response to oxidative stress"/>
    <property type="evidence" value="ECO:0007669"/>
    <property type="project" value="TreeGrafter"/>
</dbReference>
<keyword evidence="5" id="KW-0285">Flavoprotein</keyword>
<dbReference type="PRINTS" id="PR00411">
    <property type="entry name" value="PNDRDTASEI"/>
</dbReference>
<evidence type="ECO:0000256" key="9">
    <source>
        <dbReference type="ARBA" id="ARBA00023284"/>
    </source>
</evidence>
<dbReference type="GO" id="GO:0050660">
    <property type="term" value="F:flavin adenine dinucleotide binding"/>
    <property type="evidence" value="ECO:0007669"/>
    <property type="project" value="InterPro"/>
</dbReference>
<evidence type="ECO:0000256" key="13">
    <source>
        <dbReference type="PIRSR" id="PIRSR000350-3"/>
    </source>
</evidence>
<dbReference type="InterPro" id="IPR006322">
    <property type="entry name" value="Glutathione_Rdtase_euk/bac"/>
</dbReference>
<keyword evidence="9" id="KW-0676">Redox-active center</keyword>
<dbReference type="FunFam" id="3.30.390.30:FF:000003">
    <property type="entry name" value="Glutathione reductase"/>
    <property type="match status" value="1"/>
</dbReference>
<keyword evidence="8" id="KW-1015">Disulfide bond</keyword>
<evidence type="ECO:0000256" key="1">
    <source>
        <dbReference type="ARBA" id="ARBA00007532"/>
    </source>
</evidence>
<evidence type="ECO:0000256" key="5">
    <source>
        <dbReference type="ARBA" id="ARBA00022630"/>
    </source>
</evidence>
<feature type="domain" description="FAD/NAD(P)-binding" evidence="16">
    <location>
        <begin position="8"/>
        <end position="343"/>
    </location>
</feature>
<evidence type="ECO:0000256" key="3">
    <source>
        <dbReference type="ARBA" id="ARBA00012607"/>
    </source>
</evidence>
<dbReference type="Gene3D" id="3.50.50.60">
    <property type="entry name" value="FAD/NAD(P)-binding domain"/>
    <property type="match status" value="2"/>
</dbReference>
<dbReference type="PRINTS" id="PR00368">
    <property type="entry name" value="FADPNR"/>
</dbReference>
<dbReference type="GO" id="GO:0050661">
    <property type="term" value="F:NADP binding"/>
    <property type="evidence" value="ECO:0007669"/>
    <property type="project" value="InterPro"/>
</dbReference>
<evidence type="ECO:0000256" key="2">
    <source>
        <dbReference type="ARBA" id="ARBA00011738"/>
    </source>
</evidence>
<dbReference type="InterPro" id="IPR016156">
    <property type="entry name" value="FAD/NAD-linked_Rdtase_dimer_sf"/>
</dbReference>
<keyword evidence="13" id="KW-0547">Nucleotide-binding</keyword>
<dbReference type="InterPro" id="IPR023753">
    <property type="entry name" value="FAD/NAD-binding_dom"/>
</dbReference>
<dbReference type="EMBL" id="LXFE01000287">
    <property type="protein sequence ID" value="OLL25910.1"/>
    <property type="molecule type" value="Genomic_DNA"/>
</dbReference>
<dbReference type="InterPro" id="IPR001100">
    <property type="entry name" value="Pyr_nuc-diS_OxRdtase"/>
</dbReference>
<dbReference type="PANTHER" id="PTHR42737:SF2">
    <property type="entry name" value="GLUTATHIONE REDUCTASE"/>
    <property type="match status" value="1"/>
</dbReference>
<dbReference type="Proteomes" id="UP000186594">
    <property type="component" value="Unassembled WGS sequence"/>
</dbReference>
<keyword evidence="18" id="KW-1185">Reference proteome</keyword>
<evidence type="ECO:0000256" key="10">
    <source>
        <dbReference type="ARBA" id="ARBA00049142"/>
    </source>
</evidence>
<comment type="subunit">
    <text evidence="2">Homodimer.</text>
</comment>
<evidence type="ECO:0000256" key="11">
    <source>
        <dbReference type="ARBA" id="ARBA00056905"/>
    </source>
</evidence>
<name>A0A1U7LTB4_NEOID</name>
<dbReference type="InterPro" id="IPR036188">
    <property type="entry name" value="FAD/NAD-bd_sf"/>
</dbReference>